<dbReference type="EMBL" id="LLXI01004810">
    <property type="protein sequence ID" value="PKY60977.1"/>
    <property type="molecule type" value="Genomic_DNA"/>
</dbReference>
<keyword evidence="2" id="KW-1185">Reference proteome</keyword>
<dbReference type="VEuPathDB" id="FungiDB:RhiirFUN_025369"/>
<protein>
    <recommendedName>
        <fullName evidence="3">UvrD-like helicase C-terminal domain-containing protein</fullName>
    </recommendedName>
</protein>
<dbReference type="AlphaFoldDB" id="A0A2I1HQ35"/>
<comment type="caution">
    <text evidence="1">The sequence shown here is derived from an EMBL/GenBank/DDBJ whole genome shotgun (WGS) entry which is preliminary data.</text>
</comment>
<feature type="non-terminal residue" evidence="1">
    <location>
        <position position="1"/>
    </location>
</feature>
<dbReference type="CDD" id="cd18809">
    <property type="entry name" value="SF1_C_RecD"/>
    <property type="match status" value="1"/>
</dbReference>
<evidence type="ECO:0008006" key="3">
    <source>
        <dbReference type="Google" id="ProtNLM"/>
    </source>
</evidence>
<dbReference type="InterPro" id="IPR027417">
    <property type="entry name" value="P-loop_NTPase"/>
</dbReference>
<name>A0A2I1HQ35_9GLOM</name>
<gene>
    <name evidence="1" type="ORF">RhiirA4_333715</name>
</gene>
<evidence type="ECO:0000313" key="1">
    <source>
        <dbReference type="EMBL" id="PKY60977.1"/>
    </source>
</evidence>
<dbReference type="InterPro" id="IPR051055">
    <property type="entry name" value="PIF1_helicase"/>
</dbReference>
<dbReference type="SUPFAM" id="SSF52540">
    <property type="entry name" value="P-loop containing nucleoside triphosphate hydrolases"/>
    <property type="match status" value="1"/>
</dbReference>
<dbReference type="PANTHER" id="PTHR47642:SF3">
    <property type="entry name" value="ATP-DEPENDENT DNA HELICASE"/>
    <property type="match status" value="1"/>
</dbReference>
<organism evidence="1 2">
    <name type="scientific">Rhizophagus irregularis</name>
    <dbReference type="NCBI Taxonomy" id="588596"/>
    <lineage>
        <taxon>Eukaryota</taxon>
        <taxon>Fungi</taxon>
        <taxon>Fungi incertae sedis</taxon>
        <taxon>Mucoromycota</taxon>
        <taxon>Glomeromycotina</taxon>
        <taxon>Glomeromycetes</taxon>
        <taxon>Glomerales</taxon>
        <taxon>Glomeraceae</taxon>
        <taxon>Rhizophagus</taxon>
    </lineage>
</organism>
<evidence type="ECO:0000313" key="2">
    <source>
        <dbReference type="Proteomes" id="UP000234323"/>
    </source>
</evidence>
<dbReference type="VEuPathDB" id="FungiDB:RhiirA1_429503"/>
<dbReference type="PANTHER" id="PTHR47642">
    <property type="entry name" value="ATP-DEPENDENT DNA HELICASE"/>
    <property type="match status" value="1"/>
</dbReference>
<proteinExistence type="predicted"/>
<accession>A0A2I1HQ35</accession>
<dbReference type="Proteomes" id="UP000234323">
    <property type="component" value="Unassembled WGS sequence"/>
</dbReference>
<sequence length="85" mass="9820">RIQFPLQNTFALTVHKIQAITLPKVLLHLDDQMFAPGQTYVAISRCRSLDDEIILSLILDAFKADEKVKKEYIRLEEILNNKLPI</sequence>
<reference evidence="1 2" key="1">
    <citation type="submission" date="2015-10" db="EMBL/GenBank/DDBJ databases">
        <title>Genome analyses suggest a sexual origin of heterokaryosis in a supposedly ancient asexual fungus.</title>
        <authorList>
            <person name="Ropars J."/>
            <person name="Sedzielewska K."/>
            <person name="Noel J."/>
            <person name="Charron P."/>
            <person name="Farinelli L."/>
            <person name="Marton T."/>
            <person name="Kruger M."/>
            <person name="Pelin A."/>
            <person name="Brachmann A."/>
            <person name="Corradi N."/>
        </authorList>
    </citation>
    <scope>NUCLEOTIDE SEQUENCE [LARGE SCALE GENOMIC DNA]</scope>
    <source>
        <strain evidence="1 2">A4</strain>
    </source>
</reference>